<organism evidence="2 3">
    <name type="scientific">Thauera aminoaromatica</name>
    <dbReference type="NCBI Taxonomy" id="164330"/>
    <lineage>
        <taxon>Bacteria</taxon>
        <taxon>Pseudomonadati</taxon>
        <taxon>Pseudomonadota</taxon>
        <taxon>Betaproteobacteria</taxon>
        <taxon>Rhodocyclales</taxon>
        <taxon>Zoogloeaceae</taxon>
        <taxon>Thauera</taxon>
    </lineage>
</organism>
<feature type="signal peptide" evidence="1">
    <location>
        <begin position="1"/>
        <end position="30"/>
    </location>
</feature>
<proteinExistence type="predicted"/>
<evidence type="ECO:0000313" key="3">
    <source>
        <dbReference type="Proteomes" id="UP000321192"/>
    </source>
</evidence>
<dbReference type="AlphaFoldDB" id="A0A5C7ST90"/>
<evidence type="ECO:0000256" key="1">
    <source>
        <dbReference type="SAM" id="SignalP"/>
    </source>
</evidence>
<name>A0A5C7ST90_THASP</name>
<reference evidence="2 3" key="1">
    <citation type="submission" date="2018-09" db="EMBL/GenBank/DDBJ databases">
        <title>Metagenome Assembled Genomes from an Advanced Water Purification Facility.</title>
        <authorList>
            <person name="Stamps B.W."/>
            <person name="Spear J.R."/>
        </authorList>
    </citation>
    <scope>NUCLEOTIDE SEQUENCE [LARGE SCALE GENOMIC DNA]</scope>
    <source>
        <strain evidence="2">Bin_27_1</strain>
    </source>
</reference>
<evidence type="ECO:0000313" key="2">
    <source>
        <dbReference type="EMBL" id="TXH86840.1"/>
    </source>
</evidence>
<gene>
    <name evidence="2" type="ORF">E6Q80_06935</name>
</gene>
<dbReference type="EMBL" id="SSFD01000098">
    <property type="protein sequence ID" value="TXH86840.1"/>
    <property type="molecule type" value="Genomic_DNA"/>
</dbReference>
<protein>
    <recommendedName>
        <fullName evidence="4">Cytochrome c domain-containing protein</fullName>
    </recommendedName>
</protein>
<sequence length="713" mass="75822">MRLSRPVSRHVLPVLLGALFGSVFMAPANAAEVDRAPSPHGQSLFDRLLERGANGAQQVPFPFPALLQRVRAQLDGEDPNGGLAIVLIPLGRSLQRHAAGDVDAFRFPRVVAAVTGEPASDAPAGHLYLKDRLYVAHHERAEALEVISYNEDAGRFEFQLVLDYRAGATPRVVAANRTLCLACHQNEAPIFSRPSWDETSASPPVAARLAATGLDYQGLPWRHGVDVPEAIDAATARANRLGVAQRLWRDGCALATPQAGIDCRAQALLHALRQRLIGTGAPVARADATNRLVDPLLANWQARWPDGLVIPDPQIPNRQPFAGIEGGIAPPSDAELVRYADIPAVFDPLALRAPIEHWRGRDPGDVMRFIHLLGTLFSRADLARIERALARMPQPAAREIDLSCTLRRATDATRLDLDCARGSEVRLQARIRLDGGRSADGILDRLELSGSSAHTGVTLAIAKDHDPASGWPIRFALTARAGGPIRASSGEAITTLRLGGDGGSAHLPGSPGAAEAVVAALELVDDLEPLGHAVEALAQANVAGQDDALTGGPARRMALLAPLLRGLGEDVPAPPAAAAPPPASMADVTRSRTTHWPADLQPFLRQCSQCHAENTAFPPGFLHGDEAQVRANLATCAQRMLHRLDMNRLPPAARSKTPMPPPAAAHAGAFLQSPDLAAMRDLLEHVLQASGVRSADVLAHPYATLAPCRVPTG</sequence>
<dbReference type="Proteomes" id="UP000321192">
    <property type="component" value="Unassembled WGS sequence"/>
</dbReference>
<keyword evidence="1" id="KW-0732">Signal</keyword>
<comment type="caution">
    <text evidence="2">The sequence shown here is derived from an EMBL/GenBank/DDBJ whole genome shotgun (WGS) entry which is preliminary data.</text>
</comment>
<accession>A0A5C7ST90</accession>
<feature type="chain" id="PRO_5022759259" description="Cytochrome c domain-containing protein" evidence="1">
    <location>
        <begin position="31"/>
        <end position="713"/>
    </location>
</feature>
<evidence type="ECO:0008006" key="4">
    <source>
        <dbReference type="Google" id="ProtNLM"/>
    </source>
</evidence>
<dbReference type="RefSeq" id="WP_276657838.1">
    <property type="nucleotide sequence ID" value="NZ_SSFD01000098.1"/>
</dbReference>